<keyword evidence="2" id="KW-0472">Membrane</keyword>
<accession>A0A8H6YL07</accession>
<evidence type="ECO:0000313" key="5">
    <source>
        <dbReference type="Proteomes" id="UP000620124"/>
    </source>
</evidence>
<feature type="transmembrane region" description="Helical" evidence="2">
    <location>
        <begin position="168"/>
        <end position="187"/>
    </location>
</feature>
<feature type="transmembrane region" description="Helical" evidence="2">
    <location>
        <begin position="126"/>
        <end position="156"/>
    </location>
</feature>
<organism evidence="4 5">
    <name type="scientific">Mycena venus</name>
    <dbReference type="NCBI Taxonomy" id="2733690"/>
    <lineage>
        <taxon>Eukaryota</taxon>
        <taxon>Fungi</taxon>
        <taxon>Dikarya</taxon>
        <taxon>Basidiomycota</taxon>
        <taxon>Agaricomycotina</taxon>
        <taxon>Agaricomycetes</taxon>
        <taxon>Agaricomycetidae</taxon>
        <taxon>Agaricales</taxon>
        <taxon>Marasmiineae</taxon>
        <taxon>Mycenaceae</taxon>
        <taxon>Mycena</taxon>
    </lineage>
</organism>
<dbReference type="EMBL" id="JACAZI010000005">
    <property type="protein sequence ID" value="KAF7360532.1"/>
    <property type="molecule type" value="Genomic_DNA"/>
</dbReference>
<feature type="transmembrane region" description="Helical" evidence="2">
    <location>
        <begin position="55"/>
        <end position="78"/>
    </location>
</feature>
<reference evidence="4" key="1">
    <citation type="submission" date="2020-05" db="EMBL/GenBank/DDBJ databases">
        <title>Mycena genomes resolve the evolution of fungal bioluminescence.</title>
        <authorList>
            <person name="Tsai I.J."/>
        </authorList>
    </citation>
    <scope>NUCLEOTIDE SEQUENCE</scope>
    <source>
        <strain evidence="4">CCC161011</strain>
    </source>
</reference>
<dbReference type="Proteomes" id="UP000620124">
    <property type="component" value="Unassembled WGS sequence"/>
</dbReference>
<keyword evidence="5" id="KW-1185">Reference proteome</keyword>
<feature type="compositionally biased region" description="Basic and acidic residues" evidence="1">
    <location>
        <begin position="307"/>
        <end position="323"/>
    </location>
</feature>
<gene>
    <name evidence="4" type="ORF">MVEN_00784200</name>
</gene>
<feature type="transmembrane region" description="Helical" evidence="2">
    <location>
        <begin position="98"/>
        <end position="119"/>
    </location>
</feature>
<evidence type="ECO:0000256" key="2">
    <source>
        <dbReference type="SAM" id="Phobius"/>
    </source>
</evidence>
<dbReference type="AlphaFoldDB" id="A0A8H6YL07"/>
<feature type="transmembrane region" description="Helical" evidence="2">
    <location>
        <begin position="20"/>
        <end position="43"/>
    </location>
</feature>
<name>A0A8H6YL07_9AGAR</name>
<proteinExistence type="predicted"/>
<sequence length="323" mass="35853">MSSTTMSTPMPIKLLLGPILVGTILNTCLYGICVSQFTTYFLSKRRLEDSIVVRYLVVWEGIINTFHTALFVYLIWLYMVDNYLNGAFVLSAPWPITAVPLLTTLSATPIQIFMAYRVLRLSQSPLLFAFLAIITLTNGAIAVVTSVLAFAVHIYYDGSRLTPLVNSWVAVMLLNDLSLTMSLVFYLNKNRTGLFHKTKNIVRRLTRSTLESAAFGSLFSIMVLITFTKFPKTALHLVFSAPMGRIYASTLLSTLNRRESLREDLAGTNLEFGESLNFHADPSSCPSNTTASTIAANITQDQELEADSSRKPSDFSKPEESSV</sequence>
<dbReference type="PANTHER" id="PTHR40465:SF1">
    <property type="entry name" value="DUF6534 DOMAIN-CONTAINING PROTEIN"/>
    <property type="match status" value="1"/>
</dbReference>
<dbReference type="OrthoDB" id="2562493at2759"/>
<dbReference type="Pfam" id="PF20152">
    <property type="entry name" value="DUF6534"/>
    <property type="match status" value="1"/>
</dbReference>
<feature type="domain" description="DUF6534" evidence="3">
    <location>
        <begin position="174"/>
        <end position="260"/>
    </location>
</feature>
<evidence type="ECO:0000256" key="1">
    <source>
        <dbReference type="SAM" id="MobiDB-lite"/>
    </source>
</evidence>
<feature type="transmembrane region" description="Helical" evidence="2">
    <location>
        <begin position="208"/>
        <end position="228"/>
    </location>
</feature>
<protein>
    <recommendedName>
        <fullName evidence="3">DUF6534 domain-containing protein</fullName>
    </recommendedName>
</protein>
<keyword evidence="2" id="KW-0812">Transmembrane</keyword>
<keyword evidence="2" id="KW-1133">Transmembrane helix</keyword>
<evidence type="ECO:0000259" key="3">
    <source>
        <dbReference type="Pfam" id="PF20152"/>
    </source>
</evidence>
<evidence type="ECO:0000313" key="4">
    <source>
        <dbReference type="EMBL" id="KAF7360532.1"/>
    </source>
</evidence>
<dbReference type="InterPro" id="IPR045339">
    <property type="entry name" value="DUF6534"/>
</dbReference>
<feature type="region of interest" description="Disordered" evidence="1">
    <location>
        <begin position="299"/>
        <end position="323"/>
    </location>
</feature>
<dbReference type="PANTHER" id="PTHR40465">
    <property type="entry name" value="CHROMOSOME 1, WHOLE GENOME SHOTGUN SEQUENCE"/>
    <property type="match status" value="1"/>
</dbReference>
<comment type="caution">
    <text evidence="4">The sequence shown here is derived from an EMBL/GenBank/DDBJ whole genome shotgun (WGS) entry which is preliminary data.</text>
</comment>